<dbReference type="Proteomes" id="UP000578036">
    <property type="component" value="Unassembled WGS sequence"/>
</dbReference>
<feature type="domain" description="Tyr recombinase" evidence="2">
    <location>
        <begin position="19"/>
        <end position="95"/>
    </location>
</feature>
<keyword evidence="1" id="KW-0233">DNA recombination</keyword>
<sequence length="130" mass="14488">MLRRAKELQRDLKVQSLTGHVVTDRNGKPKTAAACRDAWRDALVRAKLEGKDYTVKDIRAKALTDAKKAGYDIEALQVAGAHTDRATTEGYASSARYRFRLLTSGCRPRNSLAYNSGNPAHLPYSRPWTL</sequence>
<dbReference type="RefSeq" id="WP_311734390.1">
    <property type="nucleotide sequence ID" value="NZ_JACHWF010000003.1"/>
</dbReference>
<comment type="caution">
    <text evidence="3">The sequence shown here is derived from an EMBL/GenBank/DDBJ whole genome shotgun (WGS) entry which is preliminary data.</text>
</comment>
<reference evidence="3 4" key="1">
    <citation type="submission" date="2020-08" db="EMBL/GenBank/DDBJ databases">
        <title>Genomic Encyclopedia of Type Strains, Phase IV (KMG-V): Genome sequencing to study the core and pangenomes of soil and plant-associated prokaryotes.</title>
        <authorList>
            <person name="Whitman W."/>
        </authorList>
    </citation>
    <scope>NUCLEOTIDE SEQUENCE [LARGE SCALE GENOMIC DNA]</scope>
    <source>
        <strain evidence="3 4">SLV-2362</strain>
    </source>
</reference>
<gene>
    <name evidence="3" type="ORF">FHX61_002751</name>
</gene>
<dbReference type="GO" id="GO:0015074">
    <property type="term" value="P:DNA integration"/>
    <property type="evidence" value="ECO:0007669"/>
    <property type="project" value="InterPro"/>
</dbReference>
<dbReference type="InterPro" id="IPR002104">
    <property type="entry name" value="Integrase_catalytic"/>
</dbReference>
<organism evidence="3 4">
    <name type="scientific">Cupriavidus alkaliphilus</name>
    <dbReference type="NCBI Taxonomy" id="942866"/>
    <lineage>
        <taxon>Bacteria</taxon>
        <taxon>Pseudomonadati</taxon>
        <taxon>Pseudomonadota</taxon>
        <taxon>Betaproteobacteria</taxon>
        <taxon>Burkholderiales</taxon>
        <taxon>Burkholderiaceae</taxon>
        <taxon>Cupriavidus</taxon>
    </lineage>
</organism>
<dbReference type="GO" id="GO:0006310">
    <property type="term" value="P:DNA recombination"/>
    <property type="evidence" value="ECO:0007669"/>
    <property type="project" value="UniProtKB-KW"/>
</dbReference>
<dbReference type="SUPFAM" id="SSF56349">
    <property type="entry name" value="DNA breaking-rejoining enzymes"/>
    <property type="match status" value="1"/>
</dbReference>
<name>A0A7W4YQZ8_9BURK</name>
<dbReference type="Pfam" id="PF00589">
    <property type="entry name" value="Phage_integrase"/>
    <property type="match status" value="1"/>
</dbReference>
<protein>
    <recommendedName>
        <fullName evidence="2">Tyr recombinase domain-containing protein</fullName>
    </recommendedName>
</protein>
<keyword evidence="4" id="KW-1185">Reference proteome</keyword>
<evidence type="ECO:0000313" key="3">
    <source>
        <dbReference type="EMBL" id="MBB3008098.1"/>
    </source>
</evidence>
<dbReference type="InterPro" id="IPR013762">
    <property type="entry name" value="Integrase-like_cat_sf"/>
</dbReference>
<dbReference type="InterPro" id="IPR011010">
    <property type="entry name" value="DNA_brk_join_enz"/>
</dbReference>
<proteinExistence type="predicted"/>
<dbReference type="GO" id="GO:0003677">
    <property type="term" value="F:DNA binding"/>
    <property type="evidence" value="ECO:0007669"/>
    <property type="project" value="InterPro"/>
</dbReference>
<dbReference type="AlphaFoldDB" id="A0A7W4YQZ8"/>
<evidence type="ECO:0000256" key="1">
    <source>
        <dbReference type="ARBA" id="ARBA00023172"/>
    </source>
</evidence>
<accession>A0A7W4YQZ8</accession>
<evidence type="ECO:0000313" key="4">
    <source>
        <dbReference type="Proteomes" id="UP000578036"/>
    </source>
</evidence>
<evidence type="ECO:0000259" key="2">
    <source>
        <dbReference type="Pfam" id="PF00589"/>
    </source>
</evidence>
<dbReference type="EMBL" id="JACHWF010000003">
    <property type="protein sequence ID" value="MBB3008098.1"/>
    <property type="molecule type" value="Genomic_DNA"/>
</dbReference>
<dbReference type="Gene3D" id="1.10.443.10">
    <property type="entry name" value="Intergrase catalytic core"/>
    <property type="match status" value="1"/>
</dbReference>